<evidence type="ECO:0000313" key="11">
    <source>
        <dbReference type="Proteomes" id="UP000694546"/>
    </source>
</evidence>
<evidence type="ECO:0000256" key="3">
    <source>
        <dbReference type="ARBA" id="ARBA00022692"/>
    </source>
</evidence>
<evidence type="ECO:0000256" key="8">
    <source>
        <dbReference type="SAM" id="Phobius"/>
    </source>
</evidence>
<keyword evidence="3 7" id="KW-0812">Transmembrane</keyword>
<reference evidence="10" key="2">
    <citation type="submission" date="2025-09" db="UniProtKB">
        <authorList>
            <consortium name="Ensembl"/>
        </authorList>
    </citation>
    <scope>IDENTIFICATION</scope>
</reference>
<comment type="subcellular location">
    <subcellularLocation>
        <location evidence="1">Membrane</location>
        <topology evidence="1">Multi-pass membrane protein</topology>
    </subcellularLocation>
</comment>
<keyword evidence="4 8" id="KW-1133">Transmembrane helix</keyword>
<keyword evidence="11" id="KW-1185">Reference proteome</keyword>
<dbReference type="Ensembl" id="ENSGMOT00000042245.1">
    <property type="protein sequence ID" value="ENSGMOP00000057958.1"/>
    <property type="gene ID" value="ENSGMOG00000011737.2"/>
</dbReference>
<sequence length="234" mass="25302">IQFLMAKGTMMTGFRLNLSPLKEPLGFVKLVEWLTAIFAFGSCGGYSGTNVISLFCGNGTNETLSAAFSYPFRLSEVSLVESNLTFCNHTAGPTHLVGDSASSAEFFVGVGVVCFLYSMVALLVYLGYMHVYKDSDFGPIIDFLLTAALAFLWLVSSSAWARGLQTVKHATGDAGIACVSHMFSPCVPPSQVFGFLNLCVWAGNAWFVYKETRWHAQKHGGQAAPQRTQVPAAI</sequence>
<evidence type="ECO:0000256" key="6">
    <source>
        <dbReference type="ARBA" id="ARBA00023180"/>
    </source>
</evidence>
<organism evidence="10 11">
    <name type="scientific">Gadus morhua</name>
    <name type="common">Atlantic cod</name>
    <dbReference type="NCBI Taxonomy" id="8049"/>
    <lineage>
        <taxon>Eukaryota</taxon>
        <taxon>Metazoa</taxon>
        <taxon>Chordata</taxon>
        <taxon>Craniata</taxon>
        <taxon>Vertebrata</taxon>
        <taxon>Euteleostomi</taxon>
        <taxon>Actinopterygii</taxon>
        <taxon>Neopterygii</taxon>
        <taxon>Teleostei</taxon>
        <taxon>Neoteleostei</taxon>
        <taxon>Acanthomorphata</taxon>
        <taxon>Zeiogadaria</taxon>
        <taxon>Gadariae</taxon>
        <taxon>Gadiformes</taxon>
        <taxon>Gadoidei</taxon>
        <taxon>Gadidae</taxon>
        <taxon>Gadus</taxon>
    </lineage>
</organism>
<keyword evidence="6" id="KW-0325">Glycoprotein</keyword>
<reference evidence="10" key="1">
    <citation type="submission" date="2025-08" db="UniProtKB">
        <authorList>
            <consortium name="Ensembl"/>
        </authorList>
    </citation>
    <scope>IDENTIFICATION</scope>
</reference>
<feature type="transmembrane region" description="Helical" evidence="8">
    <location>
        <begin position="140"/>
        <end position="161"/>
    </location>
</feature>
<dbReference type="Pfam" id="PF01284">
    <property type="entry name" value="MARVEL"/>
    <property type="match status" value="1"/>
</dbReference>
<feature type="domain" description="MARVEL" evidence="9">
    <location>
        <begin position="20"/>
        <end position="213"/>
    </location>
</feature>
<dbReference type="Proteomes" id="UP000694546">
    <property type="component" value="Chromosome 19"/>
</dbReference>
<evidence type="ECO:0000256" key="2">
    <source>
        <dbReference type="ARBA" id="ARBA00006476"/>
    </source>
</evidence>
<dbReference type="PANTHER" id="PTHR10306:SF33">
    <property type="entry name" value="SYNAPTOPHYSIN-LIKE 1"/>
    <property type="match status" value="1"/>
</dbReference>
<dbReference type="GO" id="GO:0030672">
    <property type="term" value="C:synaptic vesicle membrane"/>
    <property type="evidence" value="ECO:0007669"/>
    <property type="project" value="TreeGrafter"/>
</dbReference>
<evidence type="ECO:0000256" key="7">
    <source>
        <dbReference type="PROSITE-ProRule" id="PRU00581"/>
    </source>
</evidence>
<dbReference type="InterPro" id="IPR008253">
    <property type="entry name" value="Marvel"/>
</dbReference>
<dbReference type="PRINTS" id="PR00220">
    <property type="entry name" value="SYNAPTOPHYSN"/>
</dbReference>
<accession>A0A8C5CA53</accession>
<keyword evidence="5 7" id="KW-0472">Membrane</keyword>
<dbReference type="PANTHER" id="PTHR10306">
    <property type="entry name" value="SYNAPTOPHYSIN"/>
    <property type="match status" value="1"/>
</dbReference>
<comment type="similarity">
    <text evidence="2">Belongs to the synaptophysin/synaptobrevin family.</text>
</comment>
<evidence type="ECO:0000313" key="10">
    <source>
        <dbReference type="Ensembl" id="ENSGMOP00000057958.1"/>
    </source>
</evidence>
<proteinExistence type="inferred from homology"/>
<evidence type="ECO:0000259" key="9">
    <source>
        <dbReference type="PROSITE" id="PS51225"/>
    </source>
</evidence>
<protein>
    <submittedName>
        <fullName evidence="10">Synaptophysin-like 1</fullName>
    </submittedName>
</protein>
<name>A0A8C5CA53_GADMO</name>
<evidence type="ECO:0000256" key="5">
    <source>
        <dbReference type="ARBA" id="ARBA00023136"/>
    </source>
</evidence>
<feature type="transmembrane region" description="Helical" evidence="8">
    <location>
        <begin position="106"/>
        <end position="128"/>
    </location>
</feature>
<dbReference type="AlphaFoldDB" id="A0A8C5CA53"/>
<dbReference type="PROSITE" id="PS51225">
    <property type="entry name" value="MARVEL"/>
    <property type="match status" value="1"/>
</dbReference>
<evidence type="ECO:0000256" key="1">
    <source>
        <dbReference type="ARBA" id="ARBA00004141"/>
    </source>
</evidence>
<dbReference type="GeneTree" id="ENSGT01030000234637"/>
<evidence type="ECO:0000256" key="4">
    <source>
        <dbReference type="ARBA" id="ARBA00022989"/>
    </source>
</evidence>
<dbReference type="InterPro" id="IPR001285">
    <property type="entry name" value="Synaptophysin/porin"/>
</dbReference>